<gene>
    <name evidence="1" type="ORF">N7539_005739</name>
</gene>
<keyword evidence="2" id="KW-1185">Reference proteome</keyword>
<dbReference type="GeneID" id="81625590"/>
<dbReference type="EMBL" id="JAPWDQ010000006">
    <property type="protein sequence ID" value="KAJ5483943.1"/>
    <property type="molecule type" value="Genomic_DNA"/>
</dbReference>
<evidence type="ECO:0000313" key="1">
    <source>
        <dbReference type="EMBL" id="KAJ5483943.1"/>
    </source>
</evidence>
<organism evidence="1 2">
    <name type="scientific">Penicillium diatomitis</name>
    <dbReference type="NCBI Taxonomy" id="2819901"/>
    <lineage>
        <taxon>Eukaryota</taxon>
        <taxon>Fungi</taxon>
        <taxon>Dikarya</taxon>
        <taxon>Ascomycota</taxon>
        <taxon>Pezizomycotina</taxon>
        <taxon>Eurotiomycetes</taxon>
        <taxon>Eurotiomycetidae</taxon>
        <taxon>Eurotiales</taxon>
        <taxon>Aspergillaceae</taxon>
        <taxon>Penicillium</taxon>
    </lineage>
</organism>
<dbReference type="AlphaFoldDB" id="A0A9W9X582"/>
<sequence>MDHGNHNDTNAIQVAAVSSGGGAQSMSRQLLIAKGDGERRGLEVRKKLEEEREDTNTRDRENRIVHSDDRDITQLEMWYQVMAHKWRKEDLLFVPFRRE</sequence>
<dbReference type="RefSeq" id="XP_056789213.1">
    <property type="nucleotide sequence ID" value="XM_056935341.1"/>
</dbReference>
<name>A0A9W9X582_9EURO</name>
<reference evidence="1" key="1">
    <citation type="submission" date="2022-12" db="EMBL/GenBank/DDBJ databases">
        <authorList>
            <person name="Petersen C."/>
        </authorList>
    </citation>
    <scope>NUCLEOTIDE SEQUENCE</scope>
    <source>
        <strain evidence="1">IBT 30728</strain>
    </source>
</reference>
<protein>
    <submittedName>
        <fullName evidence="1">Uncharacterized protein</fullName>
    </submittedName>
</protein>
<comment type="caution">
    <text evidence="1">The sequence shown here is derived from an EMBL/GenBank/DDBJ whole genome shotgun (WGS) entry which is preliminary data.</text>
</comment>
<reference evidence="1" key="2">
    <citation type="journal article" date="2023" name="IMA Fungus">
        <title>Comparative genomic study of the Penicillium genus elucidates a diverse pangenome and 15 lateral gene transfer events.</title>
        <authorList>
            <person name="Petersen C."/>
            <person name="Sorensen T."/>
            <person name="Nielsen M.R."/>
            <person name="Sondergaard T.E."/>
            <person name="Sorensen J.L."/>
            <person name="Fitzpatrick D.A."/>
            <person name="Frisvad J.C."/>
            <person name="Nielsen K.L."/>
        </authorList>
    </citation>
    <scope>NUCLEOTIDE SEQUENCE</scope>
    <source>
        <strain evidence="1">IBT 30728</strain>
    </source>
</reference>
<accession>A0A9W9X582</accession>
<dbReference type="Proteomes" id="UP001148312">
    <property type="component" value="Unassembled WGS sequence"/>
</dbReference>
<evidence type="ECO:0000313" key="2">
    <source>
        <dbReference type="Proteomes" id="UP001148312"/>
    </source>
</evidence>
<proteinExistence type="predicted"/>